<name>A0ABX4XS89_9PSED</name>
<dbReference type="Proteomes" id="UP000236232">
    <property type="component" value="Unassembled WGS sequence"/>
</dbReference>
<comment type="caution">
    <text evidence="1">The sequence shown here is derived from an EMBL/GenBank/DDBJ whole genome shotgun (WGS) entry which is preliminary data.</text>
</comment>
<gene>
    <name evidence="1" type="ORF">CCU68_34715</name>
</gene>
<dbReference type="EMBL" id="POWE01000188">
    <property type="protein sequence ID" value="PNQ87980.1"/>
    <property type="molecule type" value="Genomic_DNA"/>
</dbReference>
<keyword evidence="2" id="KW-1185">Reference proteome</keyword>
<evidence type="ECO:0000313" key="1">
    <source>
        <dbReference type="EMBL" id="PNQ87980.1"/>
    </source>
</evidence>
<proteinExistence type="predicted"/>
<accession>A0ABX4XS89</accession>
<organism evidence="1 2">
    <name type="scientific">Pseudomonas gingeri NCPPB 3146 = LMG 5327</name>
    <dbReference type="NCBI Taxonomy" id="707248"/>
    <lineage>
        <taxon>Bacteria</taxon>
        <taxon>Pseudomonadati</taxon>
        <taxon>Pseudomonadota</taxon>
        <taxon>Gammaproteobacteria</taxon>
        <taxon>Pseudomonadales</taxon>
        <taxon>Pseudomonadaceae</taxon>
        <taxon>Pseudomonas</taxon>
    </lineage>
</organism>
<evidence type="ECO:0008006" key="3">
    <source>
        <dbReference type="Google" id="ProtNLM"/>
    </source>
</evidence>
<sequence length="72" mass="8304">MGTRCWTLRVRFAGDAERHGLDAHAERGNDQTFRSAFQPSGSFAGKPAPTVDRVPLWEWACPRRRQRIHQRT</sequence>
<protein>
    <recommendedName>
        <fullName evidence="3">DUF1534 domain-containing protein</fullName>
    </recommendedName>
</protein>
<reference evidence="1 2" key="1">
    <citation type="submission" date="2018-01" db="EMBL/GenBank/DDBJ databases">
        <title>Draft Genome Sequence of Pseudomonas gingeri NCPPB 3146 (LMG 5327), a White Line Reaction Producer.</title>
        <authorList>
            <person name="Rokni-Zadeh H."/>
            <person name="Bahrami T."/>
            <person name="Zarvandi S."/>
            <person name="Changi-Ashtiani M."/>
            <person name="De Mot R."/>
        </authorList>
    </citation>
    <scope>NUCLEOTIDE SEQUENCE [LARGE SCALE GENOMIC DNA]</scope>
    <source>
        <strain evidence="2">NCPPB 3146 \ LMG 5327</strain>
    </source>
</reference>
<evidence type="ECO:0000313" key="2">
    <source>
        <dbReference type="Proteomes" id="UP000236232"/>
    </source>
</evidence>